<dbReference type="EMBL" id="CM037618">
    <property type="protein sequence ID" value="KAH8000716.1"/>
    <property type="molecule type" value="Genomic_DNA"/>
</dbReference>
<comment type="caution">
    <text evidence="1">The sequence shown here is derived from an EMBL/GenBank/DDBJ whole genome shotgun (WGS) entry which is preliminary data.</text>
</comment>
<protein>
    <submittedName>
        <fullName evidence="1">Uncharacterized protein</fullName>
    </submittedName>
</protein>
<accession>A0ACB8F724</accession>
<reference evidence="1" key="1">
    <citation type="submission" date="2021-08" db="EMBL/GenBank/DDBJ databases">
        <title>The first chromosome-level gecko genome reveals the dynamic sex chromosomes of Neotropical dwarf geckos (Sphaerodactylidae: Sphaerodactylus).</title>
        <authorList>
            <person name="Pinto B.J."/>
            <person name="Keating S.E."/>
            <person name="Gamble T."/>
        </authorList>
    </citation>
    <scope>NUCLEOTIDE SEQUENCE</scope>
    <source>
        <strain evidence="1">TG3544</strain>
    </source>
</reference>
<name>A0ACB8F724_9SAUR</name>
<dbReference type="Proteomes" id="UP000827872">
    <property type="component" value="Linkage Group LG05"/>
</dbReference>
<sequence>MNSLPPFIGGKRTHLKRVKLEINTLRGTRRHQQRGFESPQAHSRQPPVPFRVGRSRGSPSLAREKAARGGALRLTRQQGLRSGRQSRRRFFVGGLVEIRYGCRRWEGRPPLWPSGSPHGLRAAKEEARHGETQRRAEGVAEVAAVSGARQFAPCLAPEAGAELAIPPQKVDQKFSGVVSSFDDGKSWIHQWLLKRSTTKCRRLPPAIKLYLITVSDEVEESIEEMLIRLDEFYGMTDMISTV</sequence>
<gene>
    <name evidence="1" type="ORF">K3G42_027930</name>
</gene>
<evidence type="ECO:0000313" key="1">
    <source>
        <dbReference type="EMBL" id="KAH8000716.1"/>
    </source>
</evidence>
<organism evidence="1 2">
    <name type="scientific">Sphaerodactylus townsendi</name>
    <dbReference type="NCBI Taxonomy" id="933632"/>
    <lineage>
        <taxon>Eukaryota</taxon>
        <taxon>Metazoa</taxon>
        <taxon>Chordata</taxon>
        <taxon>Craniata</taxon>
        <taxon>Vertebrata</taxon>
        <taxon>Euteleostomi</taxon>
        <taxon>Lepidosauria</taxon>
        <taxon>Squamata</taxon>
        <taxon>Bifurcata</taxon>
        <taxon>Gekkota</taxon>
        <taxon>Sphaerodactylidae</taxon>
        <taxon>Sphaerodactylus</taxon>
    </lineage>
</organism>
<keyword evidence="2" id="KW-1185">Reference proteome</keyword>
<evidence type="ECO:0000313" key="2">
    <source>
        <dbReference type="Proteomes" id="UP000827872"/>
    </source>
</evidence>
<proteinExistence type="predicted"/>